<dbReference type="RefSeq" id="WP_331255899.1">
    <property type="nucleotide sequence ID" value="NZ_CP133270.1"/>
</dbReference>
<dbReference type="PANTHER" id="PTHR30272:SF1">
    <property type="entry name" value="3-HYDROXYACYL-[ACYL-CARRIER-PROTEIN] DEHYDRATASE"/>
    <property type="match status" value="1"/>
</dbReference>
<evidence type="ECO:0000313" key="11">
    <source>
        <dbReference type="Proteomes" id="UP001330434"/>
    </source>
</evidence>
<dbReference type="EMBL" id="CP133270">
    <property type="protein sequence ID" value="WVX67109.1"/>
    <property type="molecule type" value="Genomic_DNA"/>
</dbReference>
<dbReference type="InterPro" id="IPR029069">
    <property type="entry name" value="HotDog_dom_sf"/>
</dbReference>
<organism evidence="10 11">
    <name type="scientific">Candidatus Bealeia paramacronuclearis</name>
    <dbReference type="NCBI Taxonomy" id="1921001"/>
    <lineage>
        <taxon>Bacteria</taxon>
        <taxon>Pseudomonadati</taxon>
        <taxon>Pseudomonadota</taxon>
        <taxon>Alphaproteobacteria</taxon>
        <taxon>Holosporales</taxon>
        <taxon>Holosporaceae</taxon>
        <taxon>Candidatus Bealeia</taxon>
    </lineage>
</organism>
<dbReference type="EC" id="4.2.1.59" evidence="9"/>
<keyword evidence="7 9" id="KW-0456">Lyase</keyword>
<dbReference type="NCBIfam" id="NF000582">
    <property type="entry name" value="PRK00006.1"/>
    <property type="match status" value="1"/>
</dbReference>
<keyword evidence="3 9" id="KW-0963">Cytoplasm</keyword>
<evidence type="ECO:0000256" key="3">
    <source>
        <dbReference type="ARBA" id="ARBA00022490"/>
    </source>
</evidence>
<name>A0ABZ2C8V8_9PROT</name>
<dbReference type="Gene3D" id="3.10.129.10">
    <property type="entry name" value="Hotdog Thioesterase"/>
    <property type="match status" value="1"/>
</dbReference>
<dbReference type="PANTHER" id="PTHR30272">
    <property type="entry name" value="3-HYDROXYACYL-[ACYL-CARRIER-PROTEIN] DEHYDRATASE"/>
    <property type="match status" value="1"/>
</dbReference>
<keyword evidence="6 9" id="KW-0443">Lipid metabolism</keyword>
<dbReference type="InterPro" id="IPR010084">
    <property type="entry name" value="FabZ"/>
</dbReference>
<evidence type="ECO:0000313" key="10">
    <source>
        <dbReference type="EMBL" id="WVX67109.1"/>
    </source>
</evidence>
<comment type="function">
    <text evidence="8 9">Involved in unsaturated fatty acids biosynthesis. Catalyzes the dehydration of short chain beta-hydroxyacyl-ACPs and long chain saturated and unsaturated beta-hydroxyacyl-ACPs.</text>
</comment>
<evidence type="ECO:0000256" key="8">
    <source>
        <dbReference type="ARBA" id="ARBA00025049"/>
    </source>
</evidence>
<comment type="catalytic activity">
    <reaction evidence="9">
        <text>a (3R)-hydroxyacyl-[ACP] = a (2E)-enoyl-[ACP] + H2O</text>
        <dbReference type="Rhea" id="RHEA:13097"/>
        <dbReference type="Rhea" id="RHEA-COMP:9925"/>
        <dbReference type="Rhea" id="RHEA-COMP:9945"/>
        <dbReference type="ChEBI" id="CHEBI:15377"/>
        <dbReference type="ChEBI" id="CHEBI:78784"/>
        <dbReference type="ChEBI" id="CHEBI:78827"/>
        <dbReference type="EC" id="4.2.1.59"/>
    </reaction>
</comment>
<dbReference type="NCBIfam" id="TIGR01750">
    <property type="entry name" value="fabZ"/>
    <property type="match status" value="1"/>
</dbReference>
<evidence type="ECO:0000256" key="7">
    <source>
        <dbReference type="ARBA" id="ARBA00023239"/>
    </source>
</evidence>
<keyword evidence="4 9" id="KW-0444">Lipid biosynthesis</keyword>
<gene>
    <name evidence="9" type="primary">fabZ</name>
    <name evidence="10" type="ORF">Bealeia1_01306</name>
</gene>
<evidence type="ECO:0000256" key="6">
    <source>
        <dbReference type="ARBA" id="ARBA00023098"/>
    </source>
</evidence>
<evidence type="ECO:0000256" key="9">
    <source>
        <dbReference type="HAMAP-Rule" id="MF_00406"/>
    </source>
</evidence>
<keyword evidence="11" id="KW-1185">Reference proteome</keyword>
<proteinExistence type="inferred from homology"/>
<dbReference type="SUPFAM" id="SSF54637">
    <property type="entry name" value="Thioesterase/thiol ester dehydrase-isomerase"/>
    <property type="match status" value="1"/>
</dbReference>
<evidence type="ECO:0000256" key="5">
    <source>
        <dbReference type="ARBA" id="ARBA00022556"/>
    </source>
</evidence>
<evidence type="ECO:0000256" key="1">
    <source>
        <dbReference type="ARBA" id="ARBA00004496"/>
    </source>
</evidence>
<evidence type="ECO:0000256" key="4">
    <source>
        <dbReference type="ARBA" id="ARBA00022516"/>
    </source>
</evidence>
<comment type="subcellular location">
    <subcellularLocation>
        <location evidence="1 9">Cytoplasm</location>
    </subcellularLocation>
</comment>
<dbReference type="Pfam" id="PF07977">
    <property type="entry name" value="FabA"/>
    <property type="match status" value="1"/>
</dbReference>
<dbReference type="Proteomes" id="UP001330434">
    <property type="component" value="Chromosome"/>
</dbReference>
<dbReference type="CDD" id="cd01288">
    <property type="entry name" value="FabZ"/>
    <property type="match status" value="1"/>
</dbReference>
<accession>A0ABZ2C8V8</accession>
<dbReference type="InterPro" id="IPR013114">
    <property type="entry name" value="FabA_FabZ"/>
</dbReference>
<keyword evidence="5 9" id="KW-0441">Lipid A biosynthesis</keyword>
<reference evidence="10 11" key="1">
    <citation type="journal article" date="2024" name="Environ. Microbiol.">
        <title>Novel evolutionary insights on the interactions of the Holosporales (Alphaproteobacteria) with eukaryotic hosts from comparative genomics.</title>
        <authorList>
            <person name="Giovannini M."/>
            <person name="Petroni G."/>
            <person name="Castelli M."/>
        </authorList>
    </citation>
    <scope>NUCLEOTIDE SEQUENCE [LARGE SCALE GENOMIC DNA]</scope>
    <source>
        <strain evidence="10 11">US_Bl 15I1</strain>
    </source>
</reference>
<protein>
    <recommendedName>
        <fullName evidence="9">3-hydroxyacyl-[acyl-carrier-protein] dehydratase FabZ</fullName>
        <ecNumber evidence="9">4.2.1.59</ecNumber>
    </recommendedName>
    <alternativeName>
        <fullName evidence="9">(3R)-hydroxymyristoyl-[acyl-carrier-protein] dehydratase</fullName>
        <shortName evidence="9">(3R)-hydroxymyristoyl-ACP dehydrase</shortName>
    </alternativeName>
    <alternativeName>
        <fullName evidence="9">Beta-hydroxyacyl-ACP dehydratase</fullName>
    </alternativeName>
</protein>
<feature type="active site" evidence="9">
    <location>
        <position position="64"/>
    </location>
</feature>
<dbReference type="HAMAP" id="MF_00406">
    <property type="entry name" value="FabZ"/>
    <property type="match status" value="1"/>
</dbReference>
<sequence length="160" mass="18099">MTTLTNEKPVMTPDSITIEYDEIIRLIPHRFPMLLIEKIIDVVPGESAVGIKNVSINEWYFQGHFPKKPVMPGVLIIEAMAQTAAAMVMHYLGTHDKEKLVYFMGIDEAKFRKMVGPGDVLHLSVKKHQQRGPVWRFKCEAYVNGELVAEAMETAMIADN</sequence>
<comment type="similarity">
    <text evidence="2 9">Belongs to the thioester dehydratase family. FabZ subfamily.</text>
</comment>
<evidence type="ECO:0000256" key="2">
    <source>
        <dbReference type="ARBA" id="ARBA00009174"/>
    </source>
</evidence>